<reference evidence="6 7" key="1">
    <citation type="submission" date="2019-09" db="EMBL/GenBank/DDBJ databases">
        <title>Isolation of a novel species in the genus Cupriavidus from patients with sepsis using whole genome sequencing.</title>
        <authorList>
            <person name="Kweon O.J."/>
            <person name="Lee M.-K."/>
        </authorList>
    </citation>
    <scope>NUCLEOTIDE SEQUENCE [LARGE SCALE GENOMIC DNA]</scope>
    <source>
        <strain evidence="6 7">MKL-01</strain>
    </source>
</reference>
<dbReference type="Proteomes" id="UP000324324">
    <property type="component" value="Unassembled WGS sequence"/>
</dbReference>
<accession>A0A5M8B0X6</accession>
<dbReference type="Pfam" id="PF00126">
    <property type="entry name" value="HTH_1"/>
    <property type="match status" value="1"/>
</dbReference>
<dbReference type="InterPro" id="IPR005119">
    <property type="entry name" value="LysR_subst-bd"/>
</dbReference>
<dbReference type="InterPro" id="IPR036388">
    <property type="entry name" value="WH-like_DNA-bd_sf"/>
</dbReference>
<dbReference type="InterPro" id="IPR036390">
    <property type="entry name" value="WH_DNA-bd_sf"/>
</dbReference>
<dbReference type="GO" id="GO:0003700">
    <property type="term" value="F:DNA-binding transcription factor activity"/>
    <property type="evidence" value="ECO:0007669"/>
    <property type="project" value="InterPro"/>
</dbReference>
<dbReference type="CDD" id="cd08420">
    <property type="entry name" value="PBP2_CysL_like"/>
    <property type="match status" value="1"/>
</dbReference>
<dbReference type="InterPro" id="IPR000847">
    <property type="entry name" value="LysR_HTH_N"/>
</dbReference>
<dbReference type="GO" id="GO:0000976">
    <property type="term" value="F:transcription cis-regulatory region binding"/>
    <property type="evidence" value="ECO:0007669"/>
    <property type="project" value="TreeGrafter"/>
</dbReference>
<comment type="similarity">
    <text evidence="1">Belongs to the LysR transcriptional regulatory family.</text>
</comment>
<proteinExistence type="inferred from homology"/>
<protein>
    <submittedName>
        <fullName evidence="6">LysR family transcriptional regulator</fullName>
    </submittedName>
</protein>
<gene>
    <name evidence="6" type="ORF">F1599_07780</name>
</gene>
<dbReference type="Gene3D" id="1.10.10.10">
    <property type="entry name" value="Winged helix-like DNA-binding domain superfamily/Winged helix DNA-binding domain"/>
    <property type="match status" value="1"/>
</dbReference>
<dbReference type="AlphaFoldDB" id="A0A5M8B0X6"/>
<dbReference type="SUPFAM" id="SSF53850">
    <property type="entry name" value="Periplasmic binding protein-like II"/>
    <property type="match status" value="1"/>
</dbReference>
<dbReference type="RefSeq" id="WP_150082682.1">
    <property type="nucleotide sequence ID" value="NZ_VWRN01000023.1"/>
</dbReference>
<evidence type="ECO:0000256" key="4">
    <source>
        <dbReference type="ARBA" id="ARBA00023163"/>
    </source>
</evidence>
<dbReference type="EMBL" id="VWRN01000023">
    <property type="protein sequence ID" value="KAA6128061.1"/>
    <property type="molecule type" value="Genomic_DNA"/>
</dbReference>
<keyword evidence="4" id="KW-0804">Transcription</keyword>
<evidence type="ECO:0000259" key="5">
    <source>
        <dbReference type="PROSITE" id="PS50931"/>
    </source>
</evidence>
<organism evidence="6 7">
    <name type="scientific">Cupriavidus cauae</name>
    <dbReference type="NCBI Taxonomy" id="2608999"/>
    <lineage>
        <taxon>Bacteria</taxon>
        <taxon>Pseudomonadati</taxon>
        <taxon>Pseudomonadota</taxon>
        <taxon>Betaproteobacteria</taxon>
        <taxon>Burkholderiales</taxon>
        <taxon>Burkholderiaceae</taxon>
        <taxon>Cupriavidus</taxon>
    </lineage>
</organism>
<dbReference type="SUPFAM" id="SSF46785">
    <property type="entry name" value="Winged helix' DNA-binding domain"/>
    <property type="match status" value="1"/>
</dbReference>
<evidence type="ECO:0000256" key="3">
    <source>
        <dbReference type="ARBA" id="ARBA00023125"/>
    </source>
</evidence>
<evidence type="ECO:0000313" key="7">
    <source>
        <dbReference type="Proteomes" id="UP000324324"/>
    </source>
</evidence>
<keyword evidence="7" id="KW-1185">Reference proteome</keyword>
<evidence type="ECO:0000313" key="6">
    <source>
        <dbReference type="EMBL" id="KAA6128061.1"/>
    </source>
</evidence>
<comment type="caution">
    <text evidence="6">The sequence shown here is derived from an EMBL/GenBank/DDBJ whole genome shotgun (WGS) entry which is preliminary data.</text>
</comment>
<dbReference type="Pfam" id="PF03466">
    <property type="entry name" value="LysR_substrate"/>
    <property type="match status" value="1"/>
</dbReference>
<evidence type="ECO:0000256" key="2">
    <source>
        <dbReference type="ARBA" id="ARBA00023015"/>
    </source>
</evidence>
<feature type="domain" description="HTH lysR-type" evidence="5">
    <location>
        <begin position="8"/>
        <end position="65"/>
    </location>
</feature>
<dbReference type="Gene3D" id="3.40.190.290">
    <property type="match status" value="1"/>
</dbReference>
<dbReference type="PANTHER" id="PTHR30126">
    <property type="entry name" value="HTH-TYPE TRANSCRIPTIONAL REGULATOR"/>
    <property type="match status" value="1"/>
</dbReference>
<name>A0A5M8B0X6_9BURK</name>
<keyword evidence="3" id="KW-0238">DNA-binding</keyword>
<keyword evidence="2" id="KW-0805">Transcription regulation</keyword>
<evidence type="ECO:0000256" key="1">
    <source>
        <dbReference type="ARBA" id="ARBA00009437"/>
    </source>
</evidence>
<dbReference type="NCBIfam" id="NF008095">
    <property type="entry name" value="PRK10837.1"/>
    <property type="match status" value="1"/>
</dbReference>
<dbReference type="PROSITE" id="PS50931">
    <property type="entry name" value="HTH_LYSR"/>
    <property type="match status" value="1"/>
</dbReference>
<sequence length="309" mass="34270">MQHRPLRLTLRQLAVFVAVVQHGSTTAAADAVAMSQSAVSAALADLERALDRRLFDRIAKRLTINETGRQFFPRALSLLDQAHELERFAADAGVQLRIAASNTIGSYLLPALLTGFRQAQQQPCALDLRIGNTHDVLQELLRLEADIGLIEGTCHERELTSVHWCDDEMVVVVGAGHPLAQADGDLGALREADWLVRERGSGTREIVEQRLAPLLGPLRFALELGNAEAIKRAVMSGFGVSCLSLHVVRDELERGTLVALRRGLPRLVRPWHLVVHRDKYPTQGLLAFTEYLRRTAPQLELEEVEKREG</sequence>
<dbReference type="PANTHER" id="PTHR30126:SF94">
    <property type="entry name" value="LYSR FAMILY TRANSCRIPTIONAL REGULATOR"/>
    <property type="match status" value="1"/>
</dbReference>